<dbReference type="EMBL" id="JAQMWT010000006">
    <property type="protein sequence ID" value="KAJ8614322.1"/>
    <property type="molecule type" value="Genomic_DNA"/>
</dbReference>
<accession>A0AAD7UQV5</accession>
<dbReference type="InterPro" id="IPR052927">
    <property type="entry name" value="DCC_oxidoreductase"/>
</dbReference>
<proteinExistence type="predicted"/>
<comment type="caution">
    <text evidence="2">The sequence shown here is derived from an EMBL/GenBank/DDBJ whole genome shotgun (WGS) entry which is preliminary data.</text>
</comment>
<reference evidence="2" key="1">
    <citation type="submission" date="2023-01" db="EMBL/GenBank/DDBJ databases">
        <title>Metagenome sequencing of chrysophaentin producing Chrysophaeum taylorii.</title>
        <authorList>
            <person name="Davison J."/>
            <person name="Bewley C."/>
        </authorList>
    </citation>
    <scope>NUCLEOTIDE SEQUENCE</scope>
    <source>
        <strain evidence="2">NIES-1699</strain>
    </source>
</reference>
<dbReference type="PANTHER" id="PTHR33639:SF2">
    <property type="entry name" value="DUF393 DOMAIN-CONTAINING PROTEIN"/>
    <property type="match status" value="1"/>
</dbReference>
<dbReference type="Proteomes" id="UP001230188">
    <property type="component" value="Unassembled WGS sequence"/>
</dbReference>
<sequence>MRRLAVAIVLVAVGSVAYVRRLVPEGESLLFFDGVCNLCDGFVSFVADHDSANRVRFGAIQRHGDLLRSFGAGAYAEGGSEALSTMVLVQESRVYVRSDAALRTISLLDSPLNAFAVFHLLPRVIRDAGYSLVAKYRYAIFGQTDECRPPDPRFERRFLDFVVDDDDKPPFPIM</sequence>
<feature type="chain" id="PRO_5042255061" description="DUF393 domain-containing protein" evidence="1">
    <location>
        <begin position="22"/>
        <end position="174"/>
    </location>
</feature>
<name>A0AAD7UQV5_9STRA</name>
<gene>
    <name evidence="2" type="ORF">CTAYLR_005887</name>
</gene>
<feature type="signal peptide" evidence="1">
    <location>
        <begin position="1"/>
        <end position="21"/>
    </location>
</feature>
<dbReference type="AlphaFoldDB" id="A0AAD7UQV5"/>
<dbReference type="Pfam" id="PF04134">
    <property type="entry name" value="DCC1-like"/>
    <property type="match status" value="1"/>
</dbReference>
<dbReference type="PANTHER" id="PTHR33639">
    <property type="entry name" value="THIOL-DISULFIDE OXIDOREDUCTASE DCC"/>
    <property type="match status" value="1"/>
</dbReference>
<dbReference type="InterPro" id="IPR007263">
    <property type="entry name" value="DCC1-like"/>
</dbReference>
<evidence type="ECO:0000313" key="3">
    <source>
        <dbReference type="Proteomes" id="UP001230188"/>
    </source>
</evidence>
<organism evidence="2 3">
    <name type="scientific">Chrysophaeum taylorii</name>
    <dbReference type="NCBI Taxonomy" id="2483200"/>
    <lineage>
        <taxon>Eukaryota</taxon>
        <taxon>Sar</taxon>
        <taxon>Stramenopiles</taxon>
        <taxon>Ochrophyta</taxon>
        <taxon>Pelagophyceae</taxon>
        <taxon>Pelagomonadales</taxon>
        <taxon>Pelagomonadaceae</taxon>
        <taxon>Chrysophaeum</taxon>
    </lineage>
</organism>
<keyword evidence="1" id="KW-0732">Signal</keyword>
<evidence type="ECO:0008006" key="4">
    <source>
        <dbReference type="Google" id="ProtNLM"/>
    </source>
</evidence>
<dbReference type="GO" id="GO:0015035">
    <property type="term" value="F:protein-disulfide reductase activity"/>
    <property type="evidence" value="ECO:0007669"/>
    <property type="project" value="InterPro"/>
</dbReference>
<evidence type="ECO:0000256" key="1">
    <source>
        <dbReference type="SAM" id="SignalP"/>
    </source>
</evidence>
<evidence type="ECO:0000313" key="2">
    <source>
        <dbReference type="EMBL" id="KAJ8614322.1"/>
    </source>
</evidence>
<keyword evidence="3" id="KW-1185">Reference proteome</keyword>
<protein>
    <recommendedName>
        <fullName evidence="4">DUF393 domain-containing protein</fullName>
    </recommendedName>
</protein>